<dbReference type="EMBL" id="CP096829">
    <property type="protein sequence ID" value="UPZ17884.1"/>
    <property type="molecule type" value="Genomic_DNA"/>
</dbReference>
<accession>A0ABY4LXS2</accession>
<dbReference type="RefSeq" id="WP_248729822.1">
    <property type="nucleotide sequence ID" value="NZ_CP096829.1"/>
</dbReference>
<protein>
    <submittedName>
        <fullName evidence="2">Fibrobacter succinogenes major paralogous domain-containing protein</fullName>
    </submittedName>
</protein>
<name>A0ABY4LXS2_9FLAO</name>
<reference evidence="2 3" key="1">
    <citation type="submission" date="2022-04" db="EMBL/GenBank/DDBJ databases">
        <authorList>
            <person name="Ra J.-S."/>
            <person name="Kim S.-B."/>
        </authorList>
    </citation>
    <scope>NUCLEOTIDE SEQUENCE [LARGE SCALE GENOMIC DNA]</scope>
    <source>
        <strain evidence="2 3">MMS21-Er5</strain>
    </source>
</reference>
<proteinExistence type="predicted"/>
<dbReference type="NCBIfam" id="TIGR02145">
    <property type="entry name" value="Fib_succ_major"/>
    <property type="match status" value="1"/>
</dbReference>
<sequence length="417" mass="42415">MNATPTVVTAEQKICLPATANLTLSDVTLGSTPGLAYSYFTDAAATSALATPSSVGTGTYYIKGTDSFGCFDIRPVAVSTNSVAVDAIGGGAAAVTVGNETPAFTDATPGGTWSIANGTGSATIDSSGIVTGVSAGTVTVVYSIANAGCISAASKSLTVGEGGVIPGNAFCAGKSISKTSCIGVSGAVLNDDAATTDGVEYDWASAASSVLGDGFGATTATRALVEIGGQCWSRYNMDVVNSNDTPAINDGIDRGSSDYYNRAGVEPAANEGLLYQWSAAMNGSTAERAQGVCPSGWHVPSDCEWMFLENSLGMTVADQVATGYRNSGIVGIKLTTGGSSGFAALLSGNGLYAPSFQGRGVNGFFWSSSPSGSSAFNRSVQYNVTSIYRGANSVAQSYSVRCKGLIFFIDFYWSKSY</sequence>
<evidence type="ECO:0000313" key="2">
    <source>
        <dbReference type="EMBL" id="UPZ17884.1"/>
    </source>
</evidence>
<gene>
    <name evidence="2" type="ORF">M0M44_11160</name>
</gene>
<keyword evidence="3" id="KW-1185">Reference proteome</keyword>
<dbReference type="InterPro" id="IPR011871">
    <property type="entry name" value="Fib_succ_major"/>
</dbReference>
<feature type="domain" description="Fibrobacter succinogenes major paralogous" evidence="1">
    <location>
        <begin position="225"/>
        <end position="402"/>
    </location>
</feature>
<organism evidence="2 3">
    <name type="scientific">Flavobacterium humidisoli</name>
    <dbReference type="NCBI Taxonomy" id="2937442"/>
    <lineage>
        <taxon>Bacteria</taxon>
        <taxon>Pseudomonadati</taxon>
        <taxon>Bacteroidota</taxon>
        <taxon>Flavobacteriia</taxon>
        <taxon>Flavobacteriales</taxon>
        <taxon>Flavobacteriaceae</taxon>
        <taxon>Flavobacterium</taxon>
    </lineage>
</organism>
<evidence type="ECO:0000313" key="3">
    <source>
        <dbReference type="Proteomes" id="UP000829998"/>
    </source>
</evidence>
<dbReference type="Pfam" id="PF09603">
    <property type="entry name" value="Fib_succ_major"/>
    <property type="match status" value="1"/>
</dbReference>
<dbReference type="Proteomes" id="UP000829998">
    <property type="component" value="Chromosome"/>
</dbReference>
<evidence type="ECO:0000259" key="1">
    <source>
        <dbReference type="Pfam" id="PF09603"/>
    </source>
</evidence>